<evidence type="ECO:0000313" key="13">
    <source>
        <dbReference type="Proteomes" id="UP001165740"/>
    </source>
</evidence>
<dbReference type="RefSeq" id="XP_055869826.1">
    <property type="nucleotide sequence ID" value="XM_056013851.1"/>
</dbReference>
<dbReference type="OMA" id="GFHIHDF"/>
<evidence type="ECO:0000256" key="8">
    <source>
        <dbReference type="RuleBase" id="RU000672"/>
    </source>
</evidence>
<dbReference type="GO" id="GO:0005507">
    <property type="term" value="F:copper ion binding"/>
    <property type="evidence" value="ECO:0007669"/>
    <property type="project" value="InterPro"/>
</dbReference>
<dbReference type="RefSeq" id="XP_055869850.1">
    <property type="nucleotide sequence ID" value="XM_056013875.1"/>
</dbReference>
<evidence type="ECO:0000313" key="16">
    <source>
        <dbReference type="RefSeq" id="XP_055869842.1"/>
    </source>
</evidence>
<evidence type="ECO:0000313" key="18">
    <source>
        <dbReference type="RefSeq" id="XP_055869850.1"/>
    </source>
</evidence>
<dbReference type="RefSeq" id="XP_055869842.1">
    <property type="nucleotide sequence ID" value="XM_056013867.1"/>
</dbReference>
<organism evidence="13 16">
    <name type="scientific">Biomphalaria glabrata</name>
    <name type="common">Bloodfluke planorb</name>
    <name type="synonym">Freshwater snail</name>
    <dbReference type="NCBI Taxonomy" id="6526"/>
    <lineage>
        <taxon>Eukaryota</taxon>
        <taxon>Metazoa</taxon>
        <taxon>Spiralia</taxon>
        <taxon>Lophotrochozoa</taxon>
        <taxon>Mollusca</taxon>
        <taxon>Gastropoda</taxon>
        <taxon>Heterobranchia</taxon>
        <taxon>Euthyneura</taxon>
        <taxon>Panpulmonata</taxon>
        <taxon>Hygrophila</taxon>
        <taxon>Lymnaeoidea</taxon>
        <taxon>Planorbidae</taxon>
        <taxon>Biomphalaria</taxon>
    </lineage>
</organism>
<evidence type="ECO:0000256" key="3">
    <source>
        <dbReference type="ARBA" id="ARBA00022772"/>
    </source>
</evidence>
<evidence type="ECO:0000256" key="1">
    <source>
        <dbReference type="ARBA" id="ARBA00007983"/>
    </source>
</evidence>
<feature type="modified residue" description="2',4',5'-topaquinone" evidence="7">
    <location>
        <position position="495"/>
    </location>
</feature>
<evidence type="ECO:0000313" key="15">
    <source>
        <dbReference type="RefSeq" id="XP_055869834.1"/>
    </source>
</evidence>
<dbReference type="OrthoDB" id="5379943at2759"/>
<dbReference type="RefSeq" id="XP_055869858.1">
    <property type="nucleotide sequence ID" value="XM_056013883.1"/>
</dbReference>
<keyword evidence="13" id="KW-1185">Reference proteome</keyword>
<evidence type="ECO:0000259" key="12">
    <source>
        <dbReference type="Pfam" id="PF02727"/>
    </source>
</evidence>
<feature type="region of interest" description="Disordered" evidence="9">
    <location>
        <begin position="303"/>
        <end position="339"/>
    </location>
</feature>
<dbReference type="Gene3D" id="3.10.450.40">
    <property type="match status" value="2"/>
</dbReference>
<dbReference type="PANTHER" id="PTHR10638:SF20">
    <property type="entry name" value="AMINE OXIDASE"/>
    <property type="match status" value="1"/>
</dbReference>
<dbReference type="InterPro" id="IPR000269">
    <property type="entry name" value="Cu_amine_oxidase"/>
</dbReference>
<dbReference type="PANTHER" id="PTHR10638">
    <property type="entry name" value="COPPER AMINE OXIDASE"/>
    <property type="match status" value="1"/>
</dbReference>
<dbReference type="AlphaFoldDB" id="A0A9W2Z4K2"/>
<sequence length="805" mass="92301">MDKASRLRRKIGAWRTFAAALVLLSVGLTVVVIVLALRDPGKSKPSTCGAKSKNKNFIDLSEPDKPGPFHDLTKYEMKRLREFLEKDPNIHVEPAETAMVNQSCLYTLDLYPAKKQNVLRYLDSGGPQPVRQARAMVFRGDLNPPVVEEYVCGPLPNVEECTLLKSDQRRNPVEFSLRPVSLQEFDAVYKIVLKEVDNKIGYILQESYGTSYHSCPPEECFKIYPSPLATNLVDDINMRRLWVWAEYNVEYYGLHPVDFGVLANLDGSDPRKYSVDKIWYHGQMFNSMNELIVGYNSSKIDKSKLKRPENTRDTFSSLNQRQDKPLPKEPLRPPTLVEPDGKRYTVKDRKVDYLGWSFHYRMSVLTGPSLWDIRYNGERIAYELSLAEIAVFYSADNEIQRITDFVDSGALIGSHSKSMVPGADCPESATFINQSFAGQSVDEPVELSKAMCLFENNNGYPLRRHLSYSTSEGGFYGGMLDSVLTFRSIITIVNYDYVFDFIFHQNGVIETRVMSTGYISGSFFTDKERPYGFRTEENFIAPIHYHIFHFKADLDISGTSNTYETLDIETEKVTLLSVPNKEYYQTKFVRNVKNTEQEALYKFNFDTPKYHVVHNKNKKTKFEEIKGYRLALHGMSKQLLPEGVNSEKTIPWARHQLVVTKHKDDEQVSSSPYAMWDSLNPVTDFSKFYEDDENIDDEDLVFWIASGMHHIPRAEDLPLTTTVGNHLTFFLLPMNYFPTCPSVTSRDHIRIEYKDPKNPSEGVRVERNGNSYETCSMPNTAKDYDELLQENPDIVIESRLSRGIL</sequence>
<evidence type="ECO:0000256" key="2">
    <source>
        <dbReference type="ARBA" id="ARBA00022723"/>
    </source>
</evidence>
<proteinExistence type="inferred from homology"/>
<dbReference type="Proteomes" id="UP001165740">
    <property type="component" value="Chromosome 1"/>
</dbReference>
<feature type="transmembrane region" description="Helical" evidence="10">
    <location>
        <begin position="12"/>
        <end position="37"/>
    </location>
</feature>
<dbReference type="Pfam" id="PF02727">
    <property type="entry name" value="Cu_amine_oxidN2"/>
    <property type="match status" value="1"/>
</dbReference>
<dbReference type="GO" id="GO:0048038">
    <property type="term" value="F:quinone binding"/>
    <property type="evidence" value="ECO:0007669"/>
    <property type="project" value="InterPro"/>
</dbReference>
<feature type="compositionally biased region" description="Basic and acidic residues" evidence="9">
    <location>
        <begin position="321"/>
        <end position="331"/>
    </location>
</feature>
<evidence type="ECO:0000256" key="9">
    <source>
        <dbReference type="SAM" id="MobiDB-lite"/>
    </source>
</evidence>
<feature type="domain" description="Copper amine oxidase N2-terminal" evidence="12">
    <location>
        <begin position="77"/>
        <end position="157"/>
    </location>
</feature>
<gene>
    <name evidence="14 15 16 17 18 19" type="primary">LOC106067227</name>
</gene>
<dbReference type="FunFam" id="2.70.98.20:FF:000002">
    <property type="entry name" value="Amine oxidase"/>
    <property type="match status" value="1"/>
</dbReference>
<evidence type="ECO:0000259" key="11">
    <source>
        <dbReference type="Pfam" id="PF01179"/>
    </source>
</evidence>
<feature type="compositionally biased region" description="Basic and acidic residues" evidence="9">
    <location>
        <begin position="303"/>
        <end position="312"/>
    </location>
</feature>
<comment type="cofactor">
    <cofactor evidence="8">
        <name>Cu cation</name>
        <dbReference type="ChEBI" id="CHEBI:23378"/>
    </cofactor>
    <text evidence="8">Contains 1 topaquinone per subunit.</text>
</comment>
<evidence type="ECO:0000256" key="4">
    <source>
        <dbReference type="ARBA" id="ARBA00023002"/>
    </source>
</evidence>
<dbReference type="PRINTS" id="PR00766">
    <property type="entry name" value="CUDAOXIDASE"/>
</dbReference>
<dbReference type="GO" id="GO:0009308">
    <property type="term" value="P:amine metabolic process"/>
    <property type="evidence" value="ECO:0007669"/>
    <property type="project" value="UniProtKB-UniRule"/>
</dbReference>
<dbReference type="SUPFAM" id="SSF49998">
    <property type="entry name" value="Amine oxidase catalytic domain"/>
    <property type="match status" value="1"/>
</dbReference>
<name>A0A9W2Z4K2_BIOGL</name>
<feature type="active site" description="Schiff-base intermediate with substrate; via topaquinone" evidence="6">
    <location>
        <position position="495"/>
    </location>
</feature>
<dbReference type="Gene3D" id="2.70.98.20">
    <property type="entry name" value="Copper amine oxidase, catalytic domain"/>
    <property type="match status" value="1"/>
</dbReference>
<comment type="similarity">
    <text evidence="1 8">Belongs to the copper/topaquinone oxidase family.</text>
</comment>
<dbReference type="InterPro" id="IPR036460">
    <property type="entry name" value="Cu_amine_oxidase_C_sf"/>
</dbReference>
<dbReference type="RefSeq" id="XP_055869848.1">
    <property type="nucleotide sequence ID" value="XM_056013873.1"/>
</dbReference>
<keyword evidence="5 8" id="KW-0186">Copper</keyword>
<protein>
    <recommendedName>
        <fullName evidence="8">Amine oxidase</fullName>
        <ecNumber evidence="8">1.4.3.-</ecNumber>
    </recommendedName>
</protein>
<dbReference type="InterPro" id="IPR015800">
    <property type="entry name" value="Cu_amine_oxidase_N2"/>
</dbReference>
<keyword evidence="3 6" id="KW-0801">TPQ</keyword>
<feature type="active site" description="Proton acceptor" evidence="6">
    <location>
        <position position="407"/>
    </location>
</feature>
<reference evidence="14 15" key="1">
    <citation type="submission" date="2025-04" db="UniProtKB">
        <authorList>
            <consortium name="RefSeq"/>
        </authorList>
    </citation>
    <scope>IDENTIFICATION</scope>
</reference>
<evidence type="ECO:0000256" key="6">
    <source>
        <dbReference type="PIRSR" id="PIRSR600269-50"/>
    </source>
</evidence>
<dbReference type="GO" id="GO:0008131">
    <property type="term" value="F:primary methylamine oxidase activity"/>
    <property type="evidence" value="ECO:0007669"/>
    <property type="project" value="InterPro"/>
</dbReference>
<accession>A0A9W2Z4K2</accession>
<dbReference type="EC" id="1.4.3.-" evidence="8"/>
<evidence type="ECO:0000256" key="10">
    <source>
        <dbReference type="SAM" id="Phobius"/>
    </source>
</evidence>
<feature type="domain" description="Copper amine oxidase catalytic" evidence="11">
    <location>
        <begin position="335"/>
        <end position="742"/>
    </location>
</feature>
<keyword evidence="4 8" id="KW-0560">Oxidoreductase</keyword>
<dbReference type="InterPro" id="IPR015798">
    <property type="entry name" value="Cu_amine_oxidase_C"/>
</dbReference>
<dbReference type="RefSeq" id="XP_055869834.1">
    <property type="nucleotide sequence ID" value="XM_056013859.1"/>
</dbReference>
<keyword evidence="2 8" id="KW-0479">Metal-binding</keyword>
<dbReference type="InterPro" id="IPR016182">
    <property type="entry name" value="Cu_amine_oxidase_N-reg"/>
</dbReference>
<evidence type="ECO:0000313" key="19">
    <source>
        <dbReference type="RefSeq" id="XP_055869858.1"/>
    </source>
</evidence>
<dbReference type="Pfam" id="PF01179">
    <property type="entry name" value="Cu_amine_oxid"/>
    <property type="match status" value="1"/>
</dbReference>
<dbReference type="GeneID" id="106067227"/>
<comment type="PTM">
    <text evidence="7 8">Topaquinone (TPQ) is generated by copper-dependent autoxidation of a specific tyrosyl residue.</text>
</comment>
<evidence type="ECO:0000256" key="5">
    <source>
        <dbReference type="ARBA" id="ARBA00023008"/>
    </source>
</evidence>
<keyword evidence="10" id="KW-0472">Membrane</keyword>
<keyword evidence="10" id="KW-1133">Transmembrane helix</keyword>
<evidence type="ECO:0000313" key="14">
    <source>
        <dbReference type="RefSeq" id="XP_055869826.1"/>
    </source>
</evidence>
<dbReference type="GO" id="GO:0005886">
    <property type="term" value="C:plasma membrane"/>
    <property type="evidence" value="ECO:0007669"/>
    <property type="project" value="TreeGrafter"/>
</dbReference>
<evidence type="ECO:0000256" key="7">
    <source>
        <dbReference type="PIRSR" id="PIRSR600269-51"/>
    </source>
</evidence>
<evidence type="ECO:0000313" key="17">
    <source>
        <dbReference type="RefSeq" id="XP_055869848.1"/>
    </source>
</evidence>
<dbReference type="SUPFAM" id="SSF54416">
    <property type="entry name" value="Amine oxidase N-terminal region"/>
    <property type="match status" value="2"/>
</dbReference>
<keyword evidence="10" id="KW-0812">Transmembrane</keyword>